<dbReference type="GO" id="GO:0006260">
    <property type="term" value="P:DNA replication"/>
    <property type="evidence" value="ECO:0007669"/>
    <property type="project" value="InterPro"/>
</dbReference>
<evidence type="ECO:0000259" key="1">
    <source>
        <dbReference type="Pfam" id="PF07733"/>
    </source>
</evidence>
<dbReference type="OrthoDB" id="10109at10239"/>
<name>A0A1S6UAW0_9CAUD</name>
<dbReference type="Proteomes" id="UP000221837">
    <property type="component" value="Genome"/>
</dbReference>
<proteinExistence type="predicted"/>
<sequence length="179" mass="21460">MTKMIRNMKVQENRTISEDGDVRLNLNAVVYAINCGTDITYIQLNEQDEFERLKFNDNCKKFGLSERMLDYTIEHDKNHELWRYDPAYDKINLEDYFLSLCSTDIERDRVLYELSLYENYNMTKLLRCMIWLVDYLEEHNIFWGLGRGSSVSSFCLYLIGLHLVDSVKYELDVNEFLKW</sequence>
<protein>
    <submittedName>
        <fullName evidence="2">DNA polymerase III alpha subunit</fullName>
    </submittedName>
</protein>
<evidence type="ECO:0000313" key="2">
    <source>
        <dbReference type="EMBL" id="AQW88851.1"/>
    </source>
</evidence>
<accession>A0A1S6UAW0</accession>
<dbReference type="InterPro" id="IPR011708">
    <property type="entry name" value="DNA_pol3_alpha_NTPase_dom"/>
</dbReference>
<keyword evidence="3" id="KW-1185">Reference proteome</keyword>
<organism evidence="2 3">
    <name type="scientific">Serratia phage BF</name>
    <dbReference type="NCBI Taxonomy" id="1962671"/>
    <lineage>
        <taxon>Viruses</taxon>
        <taxon>Duplodnaviria</taxon>
        <taxon>Heunggongvirae</taxon>
        <taxon>Uroviricota</taxon>
        <taxon>Caudoviricetes</taxon>
        <taxon>Eneladusvirus</taxon>
        <taxon>Eneladusvirus BF</taxon>
    </lineage>
</organism>
<evidence type="ECO:0000313" key="3">
    <source>
        <dbReference type="Proteomes" id="UP000221837"/>
    </source>
</evidence>
<dbReference type="Pfam" id="PF07733">
    <property type="entry name" value="DNA_pol3_alpha"/>
    <property type="match status" value="1"/>
</dbReference>
<gene>
    <name evidence="2" type="ORF">BF_0326</name>
</gene>
<feature type="domain" description="Bacterial DNA polymerase III alpha subunit NTPase" evidence="1">
    <location>
        <begin position="105"/>
        <end position="178"/>
    </location>
</feature>
<dbReference type="EMBL" id="KY630187">
    <property type="protein sequence ID" value="AQW88851.1"/>
    <property type="molecule type" value="Genomic_DNA"/>
</dbReference>
<dbReference type="GO" id="GO:0008408">
    <property type="term" value="F:3'-5' exonuclease activity"/>
    <property type="evidence" value="ECO:0007669"/>
    <property type="project" value="InterPro"/>
</dbReference>
<reference evidence="2" key="1">
    <citation type="submission" date="2017-02" db="EMBL/GenBank/DDBJ databases">
        <title>Genome sequence of Serratia marcescens phage BF.</title>
        <authorList>
            <person name="Casey E."/>
            <person name="Fitzgerald B."/>
            <person name="Mahony J."/>
            <person name="Lugli G."/>
            <person name="Ventura M."/>
            <person name="van Sinderen D."/>
        </authorList>
    </citation>
    <scope>NUCLEOTIDE SEQUENCE [LARGE SCALE GENOMIC DNA]</scope>
</reference>